<feature type="region of interest" description="Disordered" evidence="1">
    <location>
        <begin position="1"/>
        <end position="74"/>
    </location>
</feature>
<gene>
    <name evidence="2" type="ORF">V6N11_073129</name>
</gene>
<reference evidence="2 3" key="1">
    <citation type="journal article" date="2024" name="G3 (Bethesda)">
        <title>Genome assembly of Hibiscus sabdariffa L. provides insights into metabolisms of medicinal natural products.</title>
        <authorList>
            <person name="Kim T."/>
        </authorList>
    </citation>
    <scope>NUCLEOTIDE SEQUENCE [LARGE SCALE GENOMIC DNA]</scope>
    <source>
        <strain evidence="2">TK-2024</strain>
        <tissue evidence="2">Old leaves</tissue>
    </source>
</reference>
<proteinExistence type="predicted"/>
<protein>
    <submittedName>
        <fullName evidence="2">Uncharacterized protein</fullName>
    </submittedName>
</protein>
<organism evidence="2 3">
    <name type="scientific">Hibiscus sabdariffa</name>
    <name type="common">roselle</name>
    <dbReference type="NCBI Taxonomy" id="183260"/>
    <lineage>
        <taxon>Eukaryota</taxon>
        <taxon>Viridiplantae</taxon>
        <taxon>Streptophyta</taxon>
        <taxon>Embryophyta</taxon>
        <taxon>Tracheophyta</taxon>
        <taxon>Spermatophyta</taxon>
        <taxon>Magnoliopsida</taxon>
        <taxon>eudicotyledons</taxon>
        <taxon>Gunneridae</taxon>
        <taxon>Pentapetalae</taxon>
        <taxon>rosids</taxon>
        <taxon>malvids</taxon>
        <taxon>Malvales</taxon>
        <taxon>Malvaceae</taxon>
        <taxon>Malvoideae</taxon>
        <taxon>Hibiscus</taxon>
    </lineage>
</organism>
<comment type="caution">
    <text evidence="2">The sequence shown here is derived from an EMBL/GenBank/DDBJ whole genome shotgun (WGS) entry which is preliminary data.</text>
</comment>
<keyword evidence="3" id="KW-1185">Reference proteome</keyword>
<feature type="compositionally biased region" description="Basic and acidic residues" evidence="1">
    <location>
        <begin position="47"/>
        <end position="68"/>
    </location>
</feature>
<feature type="compositionally biased region" description="Polar residues" evidence="1">
    <location>
        <begin position="25"/>
        <end position="36"/>
    </location>
</feature>
<evidence type="ECO:0000256" key="1">
    <source>
        <dbReference type="SAM" id="MobiDB-lite"/>
    </source>
</evidence>
<evidence type="ECO:0000313" key="3">
    <source>
        <dbReference type="Proteomes" id="UP001396334"/>
    </source>
</evidence>
<feature type="compositionally biased region" description="Basic residues" evidence="1">
    <location>
        <begin position="37"/>
        <end position="46"/>
    </location>
</feature>
<dbReference type="Proteomes" id="UP001396334">
    <property type="component" value="Unassembled WGS sequence"/>
</dbReference>
<accession>A0ABR2P9I8</accession>
<dbReference type="EMBL" id="JBBPBN010000073">
    <property type="protein sequence ID" value="KAK8984979.1"/>
    <property type="molecule type" value="Genomic_DNA"/>
</dbReference>
<name>A0ABR2P9I8_9ROSI</name>
<feature type="compositionally biased region" description="Low complexity" evidence="1">
    <location>
        <begin position="10"/>
        <end position="20"/>
    </location>
</feature>
<evidence type="ECO:0000313" key="2">
    <source>
        <dbReference type="EMBL" id="KAK8984979.1"/>
    </source>
</evidence>
<sequence length="74" mass="8187">MGSATCAMRKTPTTTAATAKKAGDTLSTAVAMNSPSKQRRGRRAGGVRREKAADENREHREFRKEFQREFASTK</sequence>